<comment type="caution">
    <text evidence="2">The sequence shown here is derived from an EMBL/GenBank/DDBJ whole genome shotgun (WGS) entry which is preliminary data.</text>
</comment>
<dbReference type="Gene3D" id="1.10.260.40">
    <property type="entry name" value="lambda repressor-like DNA-binding domains"/>
    <property type="match status" value="1"/>
</dbReference>
<dbReference type="AlphaFoldDB" id="A0A9D1FW04"/>
<gene>
    <name evidence="2" type="ORF">IAD41_05950</name>
</gene>
<proteinExistence type="predicted"/>
<name>A0A9D1FW04_9BACT</name>
<dbReference type="SMART" id="SM00530">
    <property type="entry name" value="HTH_XRE"/>
    <property type="match status" value="1"/>
</dbReference>
<dbReference type="EMBL" id="DVJO01000130">
    <property type="protein sequence ID" value="HIS83129.1"/>
    <property type="molecule type" value="Genomic_DNA"/>
</dbReference>
<dbReference type="PROSITE" id="PS50943">
    <property type="entry name" value="HTH_CROC1"/>
    <property type="match status" value="1"/>
</dbReference>
<dbReference type="Pfam" id="PF01381">
    <property type="entry name" value="HTH_3"/>
    <property type="match status" value="1"/>
</dbReference>
<dbReference type="InterPro" id="IPR001387">
    <property type="entry name" value="Cro/C1-type_HTH"/>
</dbReference>
<dbReference type="GO" id="GO:0003677">
    <property type="term" value="F:DNA binding"/>
    <property type="evidence" value="ECO:0007669"/>
    <property type="project" value="InterPro"/>
</dbReference>
<reference evidence="2" key="2">
    <citation type="journal article" date="2021" name="PeerJ">
        <title>Extensive microbial diversity within the chicken gut microbiome revealed by metagenomics and culture.</title>
        <authorList>
            <person name="Gilroy R."/>
            <person name="Ravi A."/>
            <person name="Getino M."/>
            <person name="Pursley I."/>
            <person name="Horton D.L."/>
            <person name="Alikhan N.F."/>
            <person name="Baker D."/>
            <person name="Gharbi K."/>
            <person name="Hall N."/>
            <person name="Watson M."/>
            <person name="Adriaenssens E.M."/>
            <person name="Foster-Nyarko E."/>
            <person name="Jarju S."/>
            <person name="Secka A."/>
            <person name="Antonio M."/>
            <person name="Oren A."/>
            <person name="Chaudhuri R.R."/>
            <person name="La Ragione R."/>
            <person name="Hildebrand F."/>
            <person name="Pallen M.J."/>
        </authorList>
    </citation>
    <scope>NUCLEOTIDE SEQUENCE</scope>
    <source>
        <strain evidence="2">CHK152-2994</strain>
    </source>
</reference>
<accession>A0A9D1FW04</accession>
<organism evidence="2 3">
    <name type="scientific">Candidatus Scatenecus faecavium</name>
    <dbReference type="NCBI Taxonomy" id="2840915"/>
    <lineage>
        <taxon>Bacteria</taxon>
        <taxon>Candidatus Scatenecus</taxon>
    </lineage>
</organism>
<sequence>MESNLKELFGARVAELRKKHHLSQQQLADLVGFKLIGISQIERGLKFASEKLFRNYVLLLTVNLRICSALR</sequence>
<evidence type="ECO:0000313" key="3">
    <source>
        <dbReference type="Proteomes" id="UP000824139"/>
    </source>
</evidence>
<dbReference type="Proteomes" id="UP000824139">
    <property type="component" value="Unassembled WGS sequence"/>
</dbReference>
<dbReference type="InterPro" id="IPR010982">
    <property type="entry name" value="Lambda_DNA-bd_dom_sf"/>
</dbReference>
<dbReference type="CDD" id="cd00093">
    <property type="entry name" value="HTH_XRE"/>
    <property type="match status" value="1"/>
</dbReference>
<dbReference type="SUPFAM" id="SSF47413">
    <property type="entry name" value="lambda repressor-like DNA-binding domains"/>
    <property type="match status" value="1"/>
</dbReference>
<evidence type="ECO:0000259" key="1">
    <source>
        <dbReference type="PROSITE" id="PS50943"/>
    </source>
</evidence>
<protein>
    <submittedName>
        <fullName evidence="2">Helix-turn-helix transcriptional regulator</fullName>
    </submittedName>
</protein>
<evidence type="ECO:0000313" key="2">
    <source>
        <dbReference type="EMBL" id="HIS83129.1"/>
    </source>
</evidence>
<reference evidence="2" key="1">
    <citation type="submission" date="2020-10" db="EMBL/GenBank/DDBJ databases">
        <authorList>
            <person name="Gilroy R."/>
        </authorList>
    </citation>
    <scope>NUCLEOTIDE SEQUENCE</scope>
    <source>
        <strain evidence="2">CHK152-2994</strain>
    </source>
</reference>
<feature type="domain" description="HTH cro/C1-type" evidence="1">
    <location>
        <begin position="13"/>
        <end position="67"/>
    </location>
</feature>